<dbReference type="InterPro" id="IPR016040">
    <property type="entry name" value="NAD(P)-bd_dom"/>
</dbReference>
<gene>
    <name evidence="2" type="ORF">KEG57_23860</name>
</gene>
<dbReference type="AlphaFoldDB" id="A0A9X3X4I0"/>
<comment type="caution">
    <text evidence="2">The sequence shown here is derived from an EMBL/GenBank/DDBJ whole genome shotgun (WGS) entry which is preliminary data.</text>
</comment>
<dbReference type="SUPFAM" id="SSF51735">
    <property type="entry name" value="NAD(P)-binding Rossmann-fold domains"/>
    <property type="match status" value="1"/>
</dbReference>
<dbReference type="EMBL" id="JAGTJJ010000014">
    <property type="protein sequence ID" value="MDC3983564.1"/>
    <property type="molecule type" value="Genomic_DNA"/>
</dbReference>
<dbReference type="RefSeq" id="WP_272423224.1">
    <property type="nucleotide sequence ID" value="NZ_JAGTJJ010000014.1"/>
</dbReference>
<organism evidence="2 3">
    <name type="scientific">Polyangium jinanense</name>
    <dbReference type="NCBI Taxonomy" id="2829994"/>
    <lineage>
        <taxon>Bacteria</taxon>
        <taxon>Pseudomonadati</taxon>
        <taxon>Myxococcota</taxon>
        <taxon>Polyangia</taxon>
        <taxon>Polyangiales</taxon>
        <taxon>Polyangiaceae</taxon>
        <taxon>Polyangium</taxon>
    </lineage>
</organism>
<evidence type="ECO:0000313" key="2">
    <source>
        <dbReference type="EMBL" id="MDC3983564.1"/>
    </source>
</evidence>
<dbReference type="Pfam" id="PF13460">
    <property type="entry name" value="NAD_binding_10"/>
    <property type="match status" value="1"/>
</dbReference>
<dbReference type="Gene3D" id="3.90.25.10">
    <property type="entry name" value="UDP-galactose 4-epimerase, domain 1"/>
    <property type="match status" value="1"/>
</dbReference>
<dbReference type="InterPro" id="IPR036291">
    <property type="entry name" value="NAD(P)-bd_dom_sf"/>
</dbReference>
<dbReference type="CDD" id="cd05269">
    <property type="entry name" value="TMR_SDR_a"/>
    <property type="match status" value="1"/>
</dbReference>
<name>A0A9X3X4I0_9BACT</name>
<keyword evidence="3" id="KW-1185">Reference proteome</keyword>
<dbReference type="Gene3D" id="3.40.50.720">
    <property type="entry name" value="NAD(P)-binding Rossmann-like Domain"/>
    <property type="match status" value="1"/>
</dbReference>
<evidence type="ECO:0000259" key="1">
    <source>
        <dbReference type="Pfam" id="PF13460"/>
    </source>
</evidence>
<evidence type="ECO:0000313" key="3">
    <source>
        <dbReference type="Proteomes" id="UP001151081"/>
    </source>
</evidence>
<dbReference type="PANTHER" id="PTHR47129">
    <property type="entry name" value="QUINONE OXIDOREDUCTASE 2"/>
    <property type="match status" value="1"/>
</dbReference>
<dbReference type="InterPro" id="IPR052718">
    <property type="entry name" value="NmrA-type_oxidoreductase"/>
</dbReference>
<proteinExistence type="predicted"/>
<reference evidence="2 3" key="1">
    <citation type="submission" date="2021-04" db="EMBL/GenBank/DDBJ databases">
        <title>Genome analysis of Polyangium sp.</title>
        <authorList>
            <person name="Li Y."/>
            <person name="Wang J."/>
        </authorList>
    </citation>
    <scope>NUCLEOTIDE SEQUENCE [LARGE SCALE GENOMIC DNA]</scope>
    <source>
        <strain evidence="2 3">SDU14</strain>
    </source>
</reference>
<feature type="domain" description="NAD(P)-binding" evidence="1">
    <location>
        <begin position="10"/>
        <end position="189"/>
    </location>
</feature>
<dbReference type="Proteomes" id="UP001151081">
    <property type="component" value="Unassembled WGS sequence"/>
</dbReference>
<accession>A0A9X3X4I0</accession>
<sequence>MSNSAVLVTGASGHLGRRVLELLLEQKVGPIVATTRTPDSLKDFAAKGVEVRRADFDDEKSLAEAFRGVGRALLISTDSLDRPGRRLAQQKAAVRAFEAAGVEHVVYTSLPNPVGSPILIADDHAGTEAALVSSRLDFTILRNNLYTDMLFVWLPPALASGKLVDARGDGAIAWVTRDDCARAAAAALGDGAKGRRTLDVTGPAALTSKELAALASDIFGRPIEHVSVPIEALVQGMVDHGMPEPMAKTLASFDKGITKGDLATVTDTVQRLTGRAPQSVREFLVTNRAALASPPKA</sequence>
<protein>
    <submittedName>
        <fullName evidence="2">SDR family oxidoreductase</fullName>
    </submittedName>
</protein>
<dbReference type="PANTHER" id="PTHR47129:SF1">
    <property type="entry name" value="NMRA-LIKE DOMAIN-CONTAINING PROTEIN"/>
    <property type="match status" value="1"/>
</dbReference>